<dbReference type="Proteomes" id="UP001161757">
    <property type="component" value="Unassembled WGS sequence"/>
</dbReference>
<evidence type="ECO:0000313" key="7">
    <source>
        <dbReference type="EMBL" id="KAJ8986894.1"/>
    </source>
</evidence>
<proteinExistence type="inferred from homology"/>
<evidence type="ECO:0000256" key="2">
    <source>
        <dbReference type="ARBA" id="ARBA00022723"/>
    </source>
</evidence>
<dbReference type="Pfam" id="PF04828">
    <property type="entry name" value="GFA"/>
    <property type="match status" value="1"/>
</dbReference>
<evidence type="ECO:0000256" key="3">
    <source>
        <dbReference type="ARBA" id="ARBA00022833"/>
    </source>
</evidence>
<dbReference type="GO" id="GO:0016846">
    <property type="term" value="F:carbon-sulfur lyase activity"/>
    <property type="evidence" value="ECO:0007669"/>
    <property type="project" value="InterPro"/>
</dbReference>
<dbReference type="PROSITE" id="PS51257">
    <property type="entry name" value="PROKAR_LIPOPROTEIN"/>
    <property type="match status" value="1"/>
</dbReference>
<organism evidence="7 8">
    <name type="scientific">Exophiala dermatitidis</name>
    <name type="common">Black yeast-like fungus</name>
    <name type="synonym">Wangiella dermatitidis</name>
    <dbReference type="NCBI Taxonomy" id="5970"/>
    <lineage>
        <taxon>Eukaryota</taxon>
        <taxon>Fungi</taxon>
        <taxon>Dikarya</taxon>
        <taxon>Ascomycota</taxon>
        <taxon>Pezizomycotina</taxon>
        <taxon>Eurotiomycetes</taxon>
        <taxon>Chaetothyriomycetidae</taxon>
        <taxon>Chaetothyriales</taxon>
        <taxon>Herpotrichiellaceae</taxon>
        <taxon>Exophiala</taxon>
    </lineage>
</organism>
<dbReference type="AlphaFoldDB" id="A0AAN6IPT5"/>
<dbReference type="InterPro" id="IPR011057">
    <property type="entry name" value="Mss4-like_sf"/>
</dbReference>
<dbReference type="PANTHER" id="PTHR33337:SF40">
    <property type="entry name" value="CENP-V_GFA DOMAIN-CONTAINING PROTEIN-RELATED"/>
    <property type="match status" value="1"/>
</dbReference>
<gene>
    <name evidence="7" type="ORF">HRR80_009020</name>
</gene>
<evidence type="ECO:0000256" key="4">
    <source>
        <dbReference type="ARBA" id="ARBA00023239"/>
    </source>
</evidence>
<sequence length="149" mass="16409">MIKGSCACGRVQYQTAAQPLGVSACHCGTCQKIAGSAFLVFADFPLEELQWTHQPPDLWKRSEIAERGFCKQCGSSMSMRYYEESDRIAMTLGTMELGGSGTAMPSIGAHIFLKEKAPWFVLPDDGAERWDEFSPRSKMSSSNGKQRDG</sequence>
<dbReference type="PROSITE" id="PS51891">
    <property type="entry name" value="CENP_V_GFA"/>
    <property type="match status" value="1"/>
</dbReference>
<protein>
    <recommendedName>
        <fullName evidence="6">CENP-V/GFA domain-containing protein</fullName>
    </recommendedName>
</protein>
<dbReference type="EMBL" id="JAJGCB010000030">
    <property type="protein sequence ID" value="KAJ8986894.1"/>
    <property type="molecule type" value="Genomic_DNA"/>
</dbReference>
<evidence type="ECO:0000256" key="5">
    <source>
        <dbReference type="SAM" id="MobiDB-lite"/>
    </source>
</evidence>
<accession>A0AAN6IPT5</accession>
<evidence type="ECO:0000256" key="1">
    <source>
        <dbReference type="ARBA" id="ARBA00005495"/>
    </source>
</evidence>
<comment type="caution">
    <text evidence="7">The sequence shown here is derived from an EMBL/GenBank/DDBJ whole genome shotgun (WGS) entry which is preliminary data.</text>
</comment>
<dbReference type="GO" id="GO:0046872">
    <property type="term" value="F:metal ion binding"/>
    <property type="evidence" value="ECO:0007669"/>
    <property type="project" value="UniProtKB-KW"/>
</dbReference>
<dbReference type="SUPFAM" id="SSF51316">
    <property type="entry name" value="Mss4-like"/>
    <property type="match status" value="1"/>
</dbReference>
<comment type="similarity">
    <text evidence="1">Belongs to the Gfa family.</text>
</comment>
<evidence type="ECO:0000259" key="6">
    <source>
        <dbReference type="PROSITE" id="PS51891"/>
    </source>
</evidence>
<dbReference type="InterPro" id="IPR006913">
    <property type="entry name" value="CENP-V/GFA"/>
</dbReference>
<feature type="region of interest" description="Disordered" evidence="5">
    <location>
        <begin position="127"/>
        <end position="149"/>
    </location>
</feature>
<dbReference type="PANTHER" id="PTHR33337">
    <property type="entry name" value="GFA DOMAIN-CONTAINING PROTEIN"/>
    <property type="match status" value="1"/>
</dbReference>
<name>A0AAN6IPT5_EXODE</name>
<feature type="domain" description="CENP-V/GFA" evidence="6">
    <location>
        <begin position="2"/>
        <end position="131"/>
    </location>
</feature>
<keyword evidence="3" id="KW-0862">Zinc</keyword>
<keyword evidence="4" id="KW-0456">Lyase</keyword>
<feature type="compositionally biased region" description="Polar residues" evidence="5">
    <location>
        <begin position="137"/>
        <end position="149"/>
    </location>
</feature>
<keyword evidence="2" id="KW-0479">Metal-binding</keyword>
<evidence type="ECO:0000313" key="8">
    <source>
        <dbReference type="Proteomes" id="UP001161757"/>
    </source>
</evidence>
<dbReference type="Gene3D" id="3.90.1590.10">
    <property type="entry name" value="glutathione-dependent formaldehyde- activating enzyme (gfa)"/>
    <property type="match status" value="1"/>
</dbReference>
<reference evidence="7" key="1">
    <citation type="submission" date="2023-01" db="EMBL/GenBank/DDBJ databases">
        <title>Exophiala dermititidis isolated from Cystic Fibrosis Patient.</title>
        <authorList>
            <person name="Kurbessoian T."/>
            <person name="Crocker A."/>
            <person name="Murante D."/>
            <person name="Hogan D.A."/>
            <person name="Stajich J.E."/>
        </authorList>
    </citation>
    <scope>NUCLEOTIDE SEQUENCE</scope>
    <source>
        <strain evidence="7">Ex8</strain>
    </source>
</reference>